<reference evidence="1 2" key="1">
    <citation type="journal article" date="2021" name="Microorganisms">
        <title>Bacterial Dimethylsulfoniopropionate Biosynthesis in the East China Sea.</title>
        <authorList>
            <person name="Liu J."/>
            <person name="Zhang Y."/>
            <person name="Liu J."/>
            <person name="Zhong H."/>
            <person name="Williams B.T."/>
            <person name="Zheng Y."/>
            <person name="Curson A.R.J."/>
            <person name="Sun C."/>
            <person name="Sun H."/>
            <person name="Song D."/>
            <person name="Wagner Mackenzie B."/>
            <person name="Bermejo Martinez A."/>
            <person name="Todd J.D."/>
            <person name="Zhang X.H."/>
        </authorList>
    </citation>
    <scope>NUCLEOTIDE SEQUENCE [LARGE SCALE GENOMIC DNA]</scope>
    <source>
        <strain evidence="1 2">ESS08</strain>
    </source>
</reference>
<name>A0A944CP08_9BACI</name>
<organism evidence="1 2">
    <name type="scientific">Mesobacillus boroniphilus</name>
    <dbReference type="NCBI Taxonomy" id="308892"/>
    <lineage>
        <taxon>Bacteria</taxon>
        <taxon>Bacillati</taxon>
        <taxon>Bacillota</taxon>
        <taxon>Bacilli</taxon>
        <taxon>Bacillales</taxon>
        <taxon>Bacillaceae</taxon>
        <taxon>Mesobacillus</taxon>
    </lineage>
</organism>
<dbReference type="SUPFAM" id="SSF89155">
    <property type="entry name" value="TorD-like"/>
    <property type="match status" value="1"/>
</dbReference>
<dbReference type="Pfam" id="PF02613">
    <property type="entry name" value="Nitrate_red_del"/>
    <property type="match status" value="1"/>
</dbReference>
<dbReference type="InterPro" id="IPR036411">
    <property type="entry name" value="TorD-like_sf"/>
</dbReference>
<dbReference type="Gene3D" id="1.10.3480.10">
    <property type="entry name" value="TorD-like"/>
    <property type="match status" value="1"/>
</dbReference>
<dbReference type="Proteomes" id="UP000761411">
    <property type="component" value="Unassembled WGS sequence"/>
</dbReference>
<gene>
    <name evidence="1" type="ORF">DYI25_19855</name>
</gene>
<sequence length="199" mass="23654">MKVETMMEERYGKLAIANIMTSIWLGDWDTYEKFMNDVPEGMRKELSFHSLYNRDEVQLWYDNHFFIPGDHFVSPYFSSYTKNNEDEEARRHELLCLIGLYEKTAFYFPLEQDKLPDHFGSMTAFISSILQGEIKAEQESDREHLQQLEEIEAEMMARFIKPVLKPLLENAESKINHPFFKEFLSFYAEMMSENWVEAA</sequence>
<dbReference type="EMBL" id="QTKX01000003">
    <property type="protein sequence ID" value="MBS8266683.1"/>
    <property type="molecule type" value="Genomic_DNA"/>
</dbReference>
<protein>
    <recommendedName>
        <fullName evidence="3">Nitrate reductase delta subunit</fullName>
    </recommendedName>
</protein>
<accession>A0A944CP08</accession>
<dbReference type="AlphaFoldDB" id="A0A944CP08"/>
<comment type="caution">
    <text evidence="1">The sequence shown here is derived from an EMBL/GenBank/DDBJ whole genome shotgun (WGS) entry which is preliminary data.</text>
</comment>
<evidence type="ECO:0000313" key="1">
    <source>
        <dbReference type="EMBL" id="MBS8266683.1"/>
    </source>
</evidence>
<evidence type="ECO:0000313" key="2">
    <source>
        <dbReference type="Proteomes" id="UP000761411"/>
    </source>
</evidence>
<keyword evidence="2" id="KW-1185">Reference proteome</keyword>
<evidence type="ECO:0008006" key="3">
    <source>
        <dbReference type="Google" id="ProtNLM"/>
    </source>
</evidence>
<proteinExistence type="predicted"/>
<dbReference type="InterPro" id="IPR020945">
    <property type="entry name" value="DMSO/NO3_reduct_chaperone"/>
</dbReference>